<evidence type="ECO:0000313" key="5">
    <source>
        <dbReference type="Proteomes" id="UP001500392"/>
    </source>
</evidence>
<gene>
    <name evidence="4" type="primary">phaC</name>
    <name evidence="4" type="ORF">GCM10022414_19240</name>
</gene>
<dbReference type="EMBL" id="BAABDM010000003">
    <property type="protein sequence ID" value="GAA4095255.1"/>
    <property type="molecule type" value="Genomic_DNA"/>
</dbReference>
<dbReference type="Proteomes" id="UP001500392">
    <property type="component" value="Unassembled WGS sequence"/>
</dbReference>
<dbReference type="PANTHER" id="PTHR36837:SF5">
    <property type="entry name" value="POLY-3-HYDROXYBUTYRATE SYNTHASE"/>
    <property type="match status" value="1"/>
</dbReference>
<dbReference type="PANTHER" id="PTHR36837">
    <property type="entry name" value="POLY(3-HYDROXYALKANOATE) POLYMERASE SUBUNIT PHAC"/>
    <property type="match status" value="1"/>
</dbReference>
<proteinExistence type="predicted"/>
<dbReference type="InterPro" id="IPR029058">
    <property type="entry name" value="AB_hydrolase_fold"/>
</dbReference>
<dbReference type="RefSeq" id="WP_344935175.1">
    <property type="nucleotide sequence ID" value="NZ_BAABDM010000003.1"/>
</dbReference>
<dbReference type="InterPro" id="IPR010941">
    <property type="entry name" value="PhaC_N"/>
</dbReference>
<dbReference type="Gene3D" id="3.40.50.1820">
    <property type="entry name" value="alpha/beta hydrolase"/>
    <property type="match status" value="1"/>
</dbReference>
<evidence type="ECO:0000259" key="3">
    <source>
        <dbReference type="Pfam" id="PF07167"/>
    </source>
</evidence>
<keyword evidence="5" id="KW-1185">Reference proteome</keyword>
<dbReference type="InterPro" id="IPR051321">
    <property type="entry name" value="PHA/PHB_synthase"/>
</dbReference>
<sequence length="560" mass="61429">MDQSSDKDSINSADVILGPNPIVGFRATDVARETARAVSIALRQPRLTGTVAKSIVNEWVKVFKDDSELAPADRDARFADPEWMENKAYRQWLQAYLAWVNGVNRWVEEQPEISQFARARLEFLTSLINDAIAPSNFPFQPTALRKMKETRGASARAGLRNFMKDLRDNRGLPAQVDTTRFKIGENVANTPGAVVARTEVLELIQYHPTQEKAHAIPMMIVPPQINKYYVFDLSAEKSLVRGLLDAGFQVFVVSWRNPGPEHAHWGLSEYSAGIELAVSVACNITSQTKVNLLGACAGGITLASFAAARLAVGDTRVNSMSLLVNVLDTGALGDTGLGLFASPRVFKAAKRLSKRKGVLDGKDMASAFAWLRPNDLIWNYWVNNILLGNPPPAFDVLYWNGDSTRLPACLHGQFLDIYKNNALTQPGALRLQGVPVDLTKVTCDNYILSGTTDHITPWKACYRSTQLLGGDSTFVLSNSGHIQSILNPPGKKKAEFWTGGETVPDADAWKAGAEHVDGSWWPHWHAWLGKRSGRKKAVDINVGNAAYPALDAAPGTYIHG</sequence>
<protein>
    <submittedName>
        <fullName evidence="4">Class II poly(R)-hydroxyalkanoic acid synthase</fullName>
    </submittedName>
</protein>
<evidence type="ECO:0000313" key="4">
    <source>
        <dbReference type="EMBL" id="GAA4095255.1"/>
    </source>
</evidence>
<evidence type="ECO:0000256" key="2">
    <source>
        <dbReference type="ARBA" id="ARBA00023315"/>
    </source>
</evidence>
<feature type="domain" description="Poly-beta-hydroxybutyrate polymerase N-terminal" evidence="3">
    <location>
        <begin position="74"/>
        <end position="241"/>
    </location>
</feature>
<organism evidence="4 5">
    <name type="scientific">Zhongshania borealis</name>
    <dbReference type="NCBI Taxonomy" id="889488"/>
    <lineage>
        <taxon>Bacteria</taxon>
        <taxon>Pseudomonadati</taxon>
        <taxon>Pseudomonadota</taxon>
        <taxon>Gammaproteobacteria</taxon>
        <taxon>Cellvibrionales</taxon>
        <taxon>Spongiibacteraceae</taxon>
        <taxon>Zhongshania</taxon>
    </lineage>
</organism>
<name>A0ABP7WSV2_9GAMM</name>
<keyword evidence="1" id="KW-0808">Transferase</keyword>
<accession>A0ABP7WSV2</accession>
<dbReference type="SUPFAM" id="SSF53474">
    <property type="entry name" value="alpha/beta-Hydrolases"/>
    <property type="match status" value="1"/>
</dbReference>
<evidence type="ECO:0000256" key="1">
    <source>
        <dbReference type="ARBA" id="ARBA00022679"/>
    </source>
</evidence>
<reference evidence="5" key="1">
    <citation type="journal article" date="2019" name="Int. J. Syst. Evol. Microbiol.">
        <title>The Global Catalogue of Microorganisms (GCM) 10K type strain sequencing project: providing services to taxonomists for standard genome sequencing and annotation.</title>
        <authorList>
            <consortium name="The Broad Institute Genomics Platform"/>
            <consortium name="The Broad Institute Genome Sequencing Center for Infectious Disease"/>
            <person name="Wu L."/>
            <person name="Ma J."/>
        </authorList>
    </citation>
    <scope>NUCLEOTIDE SEQUENCE [LARGE SCALE GENOMIC DNA]</scope>
    <source>
        <strain evidence="5">JCM 17304</strain>
    </source>
</reference>
<keyword evidence="2" id="KW-0012">Acyltransferase</keyword>
<dbReference type="Pfam" id="PF07167">
    <property type="entry name" value="PhaC_N"/>
    <property type="match status" value="1"/>
</dbReference>
<comment type="caution">
    <text evidence="4">The sequence shown here is derived from an EMBL/GenBank/DDBJ whole genome shotgun (WGS) entry which is preliminary data.</text>
</comment>